<dbReference type="Gene3D" id="3.30.750.24">
    <property type="entry name" value="STAS domain"/>
    <property type="match status" value="1"/>
</dbReference>
<organism evidence="4 5">
    <name type="scientific">Prauserella flavalba</name>
    <dbReference type="NCBI Taxonomy" id="1477506"/>
    <lineage>
        <taxon>Bacteria</taxon>
        <taxon>Bacillati</taxon>
        <taxon>Actinomycetota</taxon>
        <taxon>Actinomycetes</taxon>
        <taxon>Pseudonocardiales</taxon>
        <taxon>Pseudonocardiaceae</taxon>
        <taxon>Prauserella</taxon>
    </lineage>
</organism>
<keyword evidence="5" id="KW-1185">Reference proteome</keyword>
<dbReference type="InterPro" id="IPR003658">
    <property type="entry name" value="Anti-sigma_ant"/>
</dbReference>
<accession>A0A318LBM5</accession>
<dbReference type="RefSeq" id="WP_110343123.1">
    <property type="nucleotide sequence ID" value="NZ_MASU01000016.1"/>
</dbReference>
<feature type="domain" description="STAS" evidence="3">
    <location>
        <begin position="29"/>
        <end position="108"/>
    </location>
</feature>
<comment type="caution">
    <text evidence="4">The sequence shown here is derived from an EMBL/GenBank/DDBJ whole genome shotgun (WGS) entry which is preliminary data.</text>
</comment>
<comment type="similarity">
    <text evidence="1 2">Belongs to the anti-sigma-factor antagonist family.</text>
</comment>
<dbReference type="NCBIfam" id="TIGR00377">
    <property type="entry name" value="ant_ant_sig"/>
    <property type="match status" value="1"/>
</dbReference>
<dbReference type="PROSITE" id="PS50801">
    <property type="entry name" value="STAS"/>
    <property type="match status" value="1"/>
</dbReference>
<gene>
    <name evidence="4" type="ORF">BA062_32890</name>
</gene>
<dbReference type="Proteomes" id="UP000247892">
    <property type="component" value="Unassembled WGS sequence"/>
</dbReference>
<protein>
    <recommendedName>
        <fullName evidence="2">Anti-sigma factor antagonist</fullName>
    </recommendedName>
</protein>
<dbReference type="SUPFAM" id="SSF52091">
    <property type="entry name" value="SpoIIaa-like"/>
    <property type="match status" value="1"/>
</dbReference>
<dbReference type="PANTHER" id="PTHR33495:SF2">
    <property type="entry name" value="ANTI-SIGMA FACTOR ANTAGONIST TM_1081-RELATED"/>
    <property type="match status" value="1"/>
</dbReference>
<dbReference type="GO" id="GO:0043856">
    <property type="term" value="F:anti-sigma factor antagonist activity"/>
    <property type="evidence" value="ECO:0007669"/>
    <property type="project" value="InterPro"/>
</dbReference>
<dbReference type="PANTHER" id="PTHR33495">
    <property type="entry name" value="ANTI-SIGMA FACTOR ANTAGONIST TM_1081-RELATED-RELATED"/>
    <property type="match status" value="1"/>
</dbReference>
<evidence type="ECO:0000256" key="1">
    <source>
        <dbReference type="ARBA" id="ARBA00009013"/>
    </source>
</evidence>
<proteinExistence type="inferred from homology"/>
<evidence type="ECO:0000313" key="5">
    <source>
        <dbReference type="Proteomes" id="UP000247892"/>
    </source>
</evidence>
<dbReference type="Pfam" id="PF13466">
    <property type="entry name" value="STAS_2"/>
    <property type="match status" value="1"/>
</dbReference>
<evidence type="ECO:0000259" key="3">
    <source>
        <dbReference type="PROSITE" id="PS50801"/>
    </source>
</evidence>
<dbReference type="InterPro" id="IPR036513">
    <property type="entry name" value="STAS_dom_sf"/>
</dbReference>
<sequence length="126" mass="13265">MTNGHENNGATANPTVVRAELVSDGEGHIALSGEIDHGVAPQLDAALESLFSAGAGRLVVDFARLSFFDSACISALVRAHSTVTERGGTVRLVNVDRYAHRVLQIAGLVPLFEIEQATGPDTEPDD</sequence>
<dbReference type="InterPro" id="IPR002645">
    <property type="entry name" value="STAS_dom"/>
</dbReference>
<reference evidence="4 5" key="1">
    <citation type="submission" date="2016-07" db="EMBL/GenBank/DDBJ databases">
        <title>Draft genome sequence of Prauserella sp. YIM 121212, isolated from alkaline soil.</title>
        <authorList>
            <person name="Ruckert C."/>
            <person name="Albersmeier A."/>
            <person name="Jiang C.-L."/>
            <person name="Jiang Y."/>
            <person name="Kalinowski J."/>
            <person name="Schneider O."/>
            <person name="Winkler A."/>
            <person name="Zotchev S.B."/>
        </authorList>
    </citation>
    <scope>NUCLEOTIDE SEQUENCE [LARGE SCALE GENOMIC DNA]</scope>
    <source>
        <strain evidence="4 5">YIM 121212</strain>
    </source>
</reference>
<evidence type="ECO:0000256" key="2">
    <source>
        <dbReference type="RuleBase" id="RU003749"/>
    </source>
</evidence>
<dbReference type="AlphaFoldDB" id="A0A318LBM5"/>
<dbReference type="OrthoDB" id="3556031at2"/>
<name>A0A318LBM5_9PSEU</name>
<dbReference type="InterPro" id="IPR058548">
    <property type="entry name" value="MlaB-like_STAS"/>
</dbReference>
<dbReference type="CDD" id="cd07043">
    <property type="entry name" value="STAS_anti-anti-sigma_factors"/>
    <property type="match status" value="1"/>
</dbReference>
<dbReference type="EMBL" id="MASU01000016">
    <property type="protein sequence ID" value="PXY20609.1"/>
    <property type="molecule type" value="Genomic_DNA"/>
</dbReference>
<evidence type="ECO:0000313" key="4">
    <source>
        <dbReference type="EMBL" id="PXY20609.1"/>
    </source>
</evidence>